<evidence type="ECO:0000313" key="2">
    <source>
        <dbReference type="Proteomes" id="UP000430323"/>
    </source>
</evidence>
<proteinExistence type="predicted"/>
<protein>
    <submittedName>
        <fullName evidence="1">Uncharacterized protein</fullName>
    </submittedName>
</protein>
<name>A0A6A1Z7L6_9LACO</name>
<accession>A0A6A1Z7L6</accession>
<dbReference type="AlphaFoldDB" id="A0A6A1Z7L6"/>
<dbReference type="Proteomes" id="UP000430323">
    <property type="component" value="Unassembled WGS sequence"/>
</dbReference>
<dbReference type="EMBL" id="WBOB01000013">
    <property type="protein sequence ID" value="KAB1977246.1"/>
    <property type="molecule type" value="Genomic_DNA"/>
</dbReference>
<reference evidence="1 2" key="1">
    <citation type="submission" date="2019-09" db="EMBL/GenBank/DDBJ databases">
        <title>Investigation of probiotic properties of different lactic acid bacteria.</title>
        <authorList>
            <person name="Jaomanjaka F."/>
            <person name="Blanc P."/>
        </authorList>
    </citation>
    <scope>NUCLEOTIDE SEQUENCE [LARGE SCALE GENOMIC DNA]</scope>
    <source>
        <strain evidence="1 2">BIO6272</strain>
    </source>
</reference>
<evidence type="ECO:0000313" key="1">
    <source>
        <dbReference type="EMBL" id="KAB1977246.1"/>
    </source>
</evidence>
<comment type="caution">
    <text evidence="1">The sequence shown here is derived from an EMBL/GenBank/DDBJ whole genome shotgun (WGS) entry which is preliminary data.</text>
</comment>
<gene>
    <name evidence="1" type="ORF">F8251_03860</name>
</gene>
<organism evidence="1 2">
    <name type="scientific">Lactobacillus crispatus</name>
    <dbReference type="NCBI Taxonomy" id="47770"/>
    <lineage>
        <taxon>Bacteria</taxon>
        <taxon>Bacillati</taxon>
        <taxon>Bacillota</taxon>
        <taxon>Bacilli</taxon>
        <taxon>Lactobacillales</taxon>
        <taxon>Lactobacillaceae</taxon>
        <taxon>Lactobacillus</taxon>
    </lineage>
</organism>
<sequence length="100" mass="11651">MSNYRKPVYGNPGSWEGGEDIIPLTREEAQKWYEKASNDDEEFAPDEVYEREFGQIEKTDEMVDLHVKISQGAFRKLERLVQAQKASKQDIIEQLIWSAD</sequence>